<keyword evidence="1" id="KW-0732">Signal</keyword>
<dbReference type="EMBL" id="BLXX01000001">
    <property type="protein sequence ID" value="GFO58168.1"/>
    <property type="molecule type" value="Genomic_DNA"/>
</dbReference>
<dbReference type="Gene3D" id="3.90.10.10">
    <property type="entry name" value="Cytochrome C3"/>
    <property type="match status" value="1"/>
</dbReference>
<dbReference type="RefSeq" id="WP_183353012.1">
    <property type="nucleotide sequence ID" value="NZ_BLXX01000001.1"/>
</dbReference>
<comment type="caution">
    <text evidence="2">The sequence shown here is derived from an EMBL/GenBank/DDBJ whole genome shotgun (WGS) entry which is preliminary data.</text>
</comment>
<dbReference type="InterPro" id="IPR036280">
    <property type="entry name" value="Multihaem_cyt_sf"/>
</dbReference>
<evidence type="ECO:0000256" key="1">
    <source>
        <dbReference type="SAM" id="SignalP"/>
    </source>
</evidence>
<feature type="signal peptide" evidence="1">
    <location>
        <begin position="1"/>
        <end position="25"/>
    </location>
</feature>
<name>A0A6V8MDT9_9BACT</name>
<proteinExistence type="predicted"/>
<organism evidence="2 3">
    <name type="scientific">Geomonas silvestris</name>
    <dbReference type="NCBI Taxonomy" id="2740184"/>
    <lineage>
        <taxon>Bacteria</taxon>
        <taxon>Pseudomonadati</taxon>
        <taxon>Thermodesulfobacteriota</taxon>
        <taxon>Desulfuromonadia</taxon>
        <taxon>Geobacterales</taxon>
        <taxon>Geobacteraceae</taxon>
        <taxon>Geomonas</taxon>
    </lineage>
</organism>
<accession>A0A6V8MDT9</accession>
<protein>
    <submittedName>
        <fullName evidence="2">Uncharacterized protein</fullName>
    </submittedName>
</protein>
<reference evidence="3" key="1">
    <citation type="submission" date="2020-06" db="EMBL/GenBank/DDBJ databases">
        <title>Draft genomic sequence of Geomonas sp. Red330.</title>
        <authorList>
            <person name="Itoh H."/>
            <person name="Zhenxing X."/>
            <person name="Ushijima N."/>
            <person name="Masuda Y."/>
            <person name="Shiratori Y."/>
            <person name="Senoo K."/>
        </authorList>
    </citation>
    <scope>NUCLEOTIDE SEQUENCE [LARGE SCALE GENOMIC DNA]</scope>
    <source>
        <strain evidence="3">Red330</strain>
    </source>
</reference>
<dbReference type="SUPFAM" id="SSF48695">
    <property type="entry name" value="Multiheme cytochromes"/>
    <property type="match status" value="1"/>
</dbReference>
<gene>
    <name evidence="2" type="ORF">GMST_04930</name>
</gene>
<feature type="chain" id="PRO_5028334907" evidence="1">
    <location>
        <begin position="26"/>
        <end position="233"/>
    </location>
</feature>
<keyword evidence="3" id="KW-1185">Reference proteome</keyword>
<dbReference type="Proteomes" id="UP000556026">
    <property type="component" value="Unassembled WGS sequence"/>
</dbReference>
<evidence type="ECO:0000313" key="2">
    <source>
        <dbReference type="EMBL" id="GFO58168.1"/>
    </source>
</evidence>
<sequence>MNRLLTMALSLALLTVALFSTVASGANTYCYDSKNNQLCPDSIHLKHQAYMKDCTTCHNLNFSFNAPKSFFRDSSMGAFYPGGPAPVFAKSGSWTFPKTNTAATCSNIACHSIPAGTYTYYVYDWGADELVPIDYNYGGMSSATAQWQDSPNTNCNSCHKIPPYSKNVWHSGTHTNNTIPGGNNCELCHPDAKSNVGPDGKTIVSNYLTAPSQHANGTLDVVAKFTSKCFGCH</sequence>
<dbReference type="AlphaFoldDB" id="A0A6V8MDT9"/>
<evidence type="ECO:0000313" key="3">
    <source>
        <dbReference type="Proteomes" id="UP000556026"/>
    </source>
</evidence>